<gene>
    <name evidence="4" type="ORF">SAMN04489717_5729</name>
</gene>
<proteinExistence type="predicted"/>
<feature type="domain" description="DUF6542" evidence="3">
    <location>
        <begin position="254"/>
        <end position="372"/>
    </location>
</feature>
<protein>
    <recommendedName>
        <fullName evidence="3">DUF6542 domain-containing protein</fullName>
    </recommendedName>
</protein>
<feature type="transmembrane region" description="Helical" evidence="2">
    <location>
        <begin position="306"/>
        <end position="327"/>
    </location>
</feature>
<dbReference type="Proteomes" id="UP000198983">
    <property type="component" value="Chromosome I"/>
</dbReference>
<evidence type="ECO:0000259" key="3">
    <source>
        <dbReference type="Pfam" id="PF20177"/>
    </source>
</evidence>
<organism evidence="4 5">
    <name type="scientific">Actinopolymorpha singaporensis</name>
    <dbReference type="NCBI Taxonomy" id="117157"/>
    <lineage>
        <taxon>Bacteria</taxon>
        <taxon>Bacillati</taxon>
        <taxon>Actinomycetota</taxon>
        <taxon>Actinomycetes</taxon>
        <taxon>Propionibacteriales</taxon>
        <taxon>Actinopolymorphaceae</taxon>
        <taxon>Actinopolymorpha</taxon>
    </lineage>
</organism>
<evidence type="ECO:0000256" key="2">
    <source>
        <dbReference type="SAM" id="Phobius"/>
    </source>
</evidence>
<keyword evidence="2" id="KW-0472">Membrane</keyword>
<name>A0A1H1YVT7_9ACTN</name>
<dbReference type="InterPro" id="IPR046672">
    <property type="entry name" value="DUF6542"/>
</dbReference>
<feature type="compositionally biased region" description="Pro residues" evidence="1">
    <location>
        <begin position="78"/>
        <end position="87"/>
    </location>
</feature>
<feature type="transmembrane region" description="Helical" evidence="2">
    <location>
        <begin position="255"/>
        <end position="274"/>
    </location>
</feature>
<evidence type="ECO:0000313" key="5">
    <source>
        <dbReference type="Proteomes" id="UP000198983"/>
    </source>
</evidence>
<feature type="transmembrane region" description="Helical" evidence="2">
    <location>
        <begin position="280"/>
        <end position="299"/>
    </location>
</feature>
<dbReference type="Pfam" id="PF20177">
    <property type="entry name" value="DUF6542"/>
    <property type="match status" value="1"/>
</dbReference>
<evidence type="ECO:0000313" key="4">
    <source>
        <dbReference type="EMBL" id="SDT25584.1"/>
    </source>
</evidence>
<sequence>MDLDEHDTALPRLSRSGEFRTRPLPFALSDDAFEPDVGADVDPTPTGGSWEPAGAPATSEETGSAPAVIGRRRRTPAPSTPAEPTPAEPEFSGGEFPGGEFPGSEFPGGEFGGGEFGGGELPESRPALSGRDVRSEPSWRSLLAQRPEPEQVQLPSPDSPEHHATHDATDHDAGRREAMDPATNEAAHDAELPQDLLPKGLRHAEDTDENGSQTVTDIRRQAARPPARQRPDLRGPGAPAQRVVRPNTDPHKMGMPAFVAVVVGVGGSVVGAFLDILVTGGVGLLFSLCFVLTAFGVAAGVRRTGMFTAGVLPPLAALASLVVVAAVDPQRIARTTSPAHAVLVGLAWESWTIVAGCAVALVTIAVRAAFAHRARVSGSRRPAETYAAPAAGRRSASPRRS</sequence>
<feature type="compositionally biased region" description="Gly residues" evidence="1">
    <location>
        <begin position="109"/>
        <end position="120"/>
    </location>
</feature>
<evidence type="ECO:0000256" key="1">
    <source>
        <dbReference type="SAM" id="MobiDB-lite"/>
    </source>
</evidence>
<dbReference type="AlphaFoldDB" id="A0A1H1YVT7"/>
<feature type="transmembrane region" description="Helical" evidence="2">
    <location>
        <begin position="347"/>
        <end position="370"/>
    </location>
</feature>
<feature type="compositionally biased region" description="Basic and acidic residues" evidence="1">
    <location>
        <begin position="159"/>
        <end position="179"/>
    </location>
</feature>
<reference evidence="4 5" key="1">
    <citation type="submission" date="2016-10" db="EMBL/GenBank/DDBJ databases">
        <authorList>
            <person name="de Groot N.N."/>
        </authorList>
    </citation>
    <scope>NUCLEOTIDE SEQUENCE [LARGE SCALE GENOMIC DNA]</scope>
    <source>
        <strain evidence="4 5">DSM 22024</strain>
    </source>
</reference>
<keyword evidence="2" id="KW-0812">Transmembrane</keyword>
<accession>A0A1H1YVT7</accession>
<dbReference type="EMBL" id="LT629732">
    <property type="protein sequence ID" value="SDT25584.1"/>
    <property type="molecule type" value="Genomic_DNA"/>
</dbReference>
<keyword evidence="2" id="KW-1133">Transmembrane helix</keyword>
<keyword evidence="5" id="KW-1185">Reference proteome</keyword>
<feature type="region of interest" description="Disordered" evidence="1">
    <location>
        <begin position="1"/>
        <end position="249"/>
    </location>
</feature>